<dbReference type="InterPro" id="IPR046341">
    <property type="entry name" value="SET_dom_sf"/>
</dbReference>
<name>A0A7M5VDA7_9CNID</name>
<dbReference type="PROSITE" id="PS50280">
    <property type="entry name" value="SET"/>
    <property type="match status" value="1"/>
</dbReference>
<feature type="compositionally biased region" description="Basic and acidic residues" evidence="1">
    <location>
        <begin position="145"/>
        <end position="155"/>
    </location>
</feature>
<dbReference type="GO" id="GO:0042799">
    <property type="term" value="F:histone H4K20 methyltransferase activity"/>
    <property type="evidence" value="ECO:0007669"/>
    <property type="project" value="TreeGrafter"/>
</dbReference>
<organism evidence="3 4">
    <name type="scientific">Clytia hemisphaerica</name>
    <dbReference type="NCBI Taxonomy" id="252671"/>
    <lineage>
        <taxon>Eukaryota</taxon>
        <taxon>Metazoa</taxon>
        <taxon>Cnidaria</taxon>
        <taxon>Hydrozoa</taxon>
        <taxon>Hydroidolina</taxon>
        <taxon>Leptothecata</taxon>
        <taxon>Obeliida</taxon>
        <taxon>Clytiidae</taxon>
        <taxon>Clytia</taxon>
    </lineage>
</organism>
<dbReference type="InterPro" id="IPR051760">
    <property type="entry name" value="KMT5A"/>
</dbReference>
<protein>
    <recommendedName>
        <fullName evidence="2">SET domain-containing protein</fullName>
    </recommendedName>
</protein>
<dbReference type="PANTHER" id="PTHR46167">
    <property type="entry name" value="N-LYSINE METHYLTRANSFERASE KMT5A"/>
    <property type="match status" value="1"/>
</dbReference>
<sequence length="231" mass="26242">MAGKGVFATKRFLVGDFLMEYAGERISYDEAVKRESDYEYNGIGCFIYFSLKGPTGEFCLDATSSRQSGKYVNDTMHRFANAHTKKITIGSVAYICLFAKTIIEPGDEIRYDYGDGDTACSWRSKEENLMPMKKSSLESFLVENHPKEKSSKDEWNCNQIEDSDDKSGHCDDKSGHCDEIQQIINEIIDDIENGSRRSSTKNKNVRYEGMDSDHGLETFSDPEILHRESNQ</sequence>
<dbReference type="Pfam" id="PF00856">
    <property type="entry name" value="SET"/>
    <property type="match status" value="1"/>
</dbReference>
<keyword evidence="4" id="KW-1185">Reference proteome</keyword>
<feature type="compositionally biased region" description="Basic and acidic residues" evidence="1">
    <location>
        <begin position="205"/>
        <end position="216"/>
    </location>
</feature>
<dbReference type="GO" id="GO:0005700">
    <property type="term" value="C:polytene chromosome"/>
    <property type="evidence" value="ECO:0007669"/>
    <property type="project" value="TreeGrafter"/>
</dbReference>
<feature type="domain" description="SET" evidence="2">
    <location>
        <begin position="1"/>
        <end position="114"/>
    </location>
</feature>
<dbReference type="GO" id="GO:0006357">
    <property type="term" value="P:regulation of transcription by RNA polymerase II"/>
    <property type="evidence" value="ECO:0007669"/>
    <property type="project" value="TreeGrafter"/>
</dbReference>
<evidence type="ECO:0000313" key="4">
    <source>
        <dbReference type="Proteomes" id="UP000594262"/>
    </source>
</evidence>
<dbReference type="Gene3D" id="2.170.270.10">
    <property type="entry name" value="SET domain"/>
    <property type="match status" value="1"/>
</dbReference>
<dbReference type="GO" id="GO:0043516">
    <property type="term" value="P:regulation of DNA damage response, signal transduction by p53 class mediator"/>
    <property type="evidence" value="ECO:0007669"/>
    <property type="project" value="TreeGrafter"/>
</dbReference>
<feature type="region of interest" description="Disordered" evidence="1">
    <location>
        <begin position="189"/>
        <end position="231"/>
    </location>
</feature>
<dbReference type="OrthoDB" id="5989306at2759"/>
<evidence type="ECO:0000313" key="3">
    <source>
        <dbReference type="EnsemblMetazoa" id="CLYHEMP009172.1"/>
    </source>
</evidence>
<dbReference type="AlphaFoldDB" id="A0A7M5VDA7"/>
<dbReference type="SUPFAM" id="SSF82199">
    <property type="entry name" value="SET domain"/>
    <property type="match status" value="1"/>
</dbReference>
<dbReference type="GO" id="GO:0005634">
    <property type="term" value="C:nucleus"/>
    <property type="evidence" value="ECO:0007669"/>
    <property type="project" value="TreeGrafter"/>
</dbReference>
<dbReference type="EnsemblMetazoa" id="CLYHEMT009172.1">
    <property type="protein sequence ID" value="CLYHEMP009172.1"/>
    <property type="gene ID" value="CLYHEMG009172"/>
</dbReference>
<accession>A0A7M5VDA7</accession>
<dbReference type="Proteomes" id="UP000594262">
    <property type="component" value="Unplaced"/>
</dbReference>
<dbReference type="SMART" id="SM00317">
    <property type="entry name" value="SET"/>
    <property type="match status" value="1"/>
</dbReference>
<dbReference type="InterPro" id="IPR001214">
    <property type="entry name" value="SET_dom"/>
</dbReference>
<dbReference type="PANTHER" id="PTHR46167:SF1">
    <property type="entry name" value="N-LYSINE METHYLTRANSFERASE KMT5A"/>
    <property type="match status" value="1"/>
</dbReference>
<evidence type="ECO:0000259" key="2">
    <source>
        <dbReference type="PROSITE" id="PS50280"/>
    </source>
</evidence>
<evidence type="ECO:0000256" key="1">
    <source>
        <dbReference type="SAM" id="MobiDB-lite"/>
    </source>
</evidence>
<feature type="region of interest" description="Disordered" evidence="1">
    <location>
        <begin position="145"/>
        <end position="173"/>
    </location>
</feature>
<reference evidence="3" key="1">
    <citation type="submission" date="2021-01" db="UniProtKB">
        <authorList>
            <consortium name="EnsemblMetazoa"/>
        </authorList>
    </citation>
    <scope>IDENTIFICATION</scope>
</reference>
<proteinExistence type="predicted"/>